<organism evidence="2 3">
    <name type="scientific">Mammaliicoccus vitulinus</name>
    <dbReference type="NCBI Taxonomy" id="71237"/>
    <lineage>
        <taxon>Bacteria</taxon>
        <taxon>Bacillati</taxon>
        <taxon>Bacillota</taxon>
        <taxon>Bacilli</taxon>
        <taxon>Bacillales</taxon>
        <taxon>Staphylococcaceae</taxon>
        <taxon>Mammaliicoccus</taxon>
    </lineage>
</organism>
<keyword evidence="1" id="KW-1133">Transmembrane helix</keyword>
<dbReference type="STRING" id="1167632.GCA_000286335_00682"/>
<evidence type="ECO:0000256" key="1">
    <source>
        <dbReference type="SAM" id="Phobius"/>
    </source>
</evidence>
<dbReference type="Pfam" id="PF05437">
    <property type="entry name" value="AzlD"/>
    <property type="match status" value="1"/>
</dbReference>
<feature type="transmembrane region" description="Helical" evidence="1">
    <location>
        <begin position="41"/>
        <end position="59"/>
    </location>
</feature>
<dbReference type="InterPro" id="IPR008407">
    <property type="entry name" value="Brnchd-chn_aa_trnsp_AzlD"/>
</dbReference>
<dbReference type="Proteomes" id="UP000241209">
    <property type="component" value="Unassembled WGS sequence"/>
</dbReference>
<evidence type="ECO:0000313" key="2">
    <source>
        <dbReference type="EMBL" id="PTI31117.1"/>
    </source>
</evidence>
<keyword evidence="1" id="KW-0472">Membrane</keyword>
<keyword evidence="1" id="KW-0812">Transmembrane</keyword>
<dbReference type="OrthoDB" id="7870017at2"/>
<dbReference type="GeneID" id="64117657"/>
<dbReference type="RefSeq" id="WP_107536348.1">
    <property type="nucleotide sequence ID" value="NZ_BMDF01000005.1"/>
</dbReference>
<evidence type="ECO:0008006" key="4">
    <source>
        <dbReference type="Google" id="ProtNLM"/>
    </source>
</evidence>
<proteinExistence type="predicted"/>
<name>A0A2T4PX58_9STAP</name>
<protein>
    <recommendedName>
        <fullName evidence="4">Branched-chain amino acid transporter AzlD</fullName>
    </recommendedName>
</protein>
<gene>
    <name evidence="2" type="ORF">BU072_00510</name>
</gene>
<feature type="transmembrane region" description="Helical" evidence="1">
    <location>
        <begin position="6"/>
        <end position="29"/>
    </location>
</feature>
<reference evidence="2 3" key="1">
    <citation type="journal article" date="2016" name="Front. Microbiol.">
        <title>Comprehensive Phylogenetic Analysis of Bovine Non-aureus Staphylococci Species Based on Whole-Genome Sequencing.</title>
        <authorList>
            <person name="Naushad S."/>
            <person name="Barkema H.W."/>
            <person name="Luby C."/>
            <person name="Condas L.A."/>
            <person name="Nobrega D.B."/>
            <person name="Carson D.A."/>
            <person name="De Buck J."/>
        </authorList>
    </citation>
    <scope>NUCLEOTIDE SEQUENCE [LARGE SCALE GENOMIC DNA]</scope>
    <source>
        <strain evidence="2 3">SNUC 2204</strain>
    </source>
</reference>
<dbReference type="AlphaFoldDB" id="A0A2T4PX58"/>
<feature type="transmembrane region" description="Helical" evidence="1">
    <location>
        <begin position="79"/>
        <end position="104"/>
    </location>
</feature>
<accession>A0A2T4PX58</accession>
<evidence type="ECO:0000313" key="3">
    <source>
        <dbReference type="Proteomes" id="UP000241209"/>
    </source>
</evidence>
<dbReference type="EMBL" id="PZFK01000001">
    <property type="protein sequence ID" value="PTI31117.1"/>
    <property type="molecule type" value="Genomic_DNA"/>
</dbReference>
<sequence>MSISTYLLLITAGCFVLTWMIRVSPFVLLAKVELPKNVIKWLQYVPVCLFTALIVEGMLNQEGTSGFTLNYESMIVAVPTIMIALISRSLTITVIVGMFIMAMVRFVF</sequence>
<comment type="caution">
    <text evidence="2">The sequence shown here is derived from an EMBL/GenBank/DDBJ whole genome shotgun (WGS) entry which is preliminary data.</text>
</comment>